<organism evidence="1 2">
    <name type="scientific">Citrobacter freundii</name>
    <dbReference type="NCBI Taxonomy" id="546"/>
    <lineage>
        <taxon>Bacteria</taxon>
        <taxon>Pseudomonadati</taxon>
        <taxon>Pseudomonadota</taxon>
        <taxon>Gammaproteobacteria</taxon>
        <taxon>Enterobacterales</taxon>
        <taxon>Enterobacteriaceae</taxon>
        <taxon>Citrobacter</taxon>
        <taxon>Citrobacter freundii complex</taxon>
    </lineage>
</organism>
<evidence type="ECO:0000313" key="2">
    <source>
        <dbReference type="Proteomes" id="UP000263627"/>
    </source>
</evidence>
<proteinExistence type="predicted"/>
<accession>A0AB33GZ73</accession>
<dbReference type="EMBL" id="CP032184">
    <property type="protein sequence ID" value="AXZ46921.1"/>
    <property type="molecule type" value="Genomic_DNA"/>
</dbReference>
<dbReference type="Gene3D" id="1.10.238.160">
    <property type="match status" value="1"/>
</dbReference>
<reference evidence="1 2" key="1">
    <citation type="submission" date="2018-09" db="EMBL/GenBank/DDBJ databases">
        <title>Whole genome sequencing of Citrobacter freundii AR_0116.</title>
        <authorList>
            <person name="Conlan S."/>
            <person name="Thomas P.J."/>
            <person name="Mullikin J."/>
            <person name="Frank K.M."/>
            <person name="Segre J.A."/>
        </authorList>
    </citation>
    <scope>NUCLEOTIDE SEQUENCE [LARGE SCALE GENOMIC DNA]</scope>
    <source>
        <strain evidence="1 2">AR_0116</strain>
    </source>
</reference>
<sequence length="65" mass="7774">MVRQLEPTSLIDMRYMTNDSGFTSKYFYGQIKTGNLPPPIKFGRSSRWLLSDYEKWKQSHKRNDK</sequence>
<protein>
    <submittedName>
        <fullName evidence="1">AlpA family transcriptional regulator</fullName>
    </submittedName>
</protein>
<name>A0AB33GZ73_CITFR</name>
<dbReference type="Proteomes" id="UP000263627">
    <property type="component" value="Chromosome"/>
</dbReference>
<gene>
    <name evidence="1" type="ORF">AM363_08120</name>
</gene>
<dbReference type="AlphaFoldDB" id="A0AB33GZ73"/>
<evidence type="ECO:0000313" key="1">
    <source>
        <dbReference type="EMBL" id="AXZ46921.1"/>
    </source>
</evidence>